<keyword evidence="1" id="KW-0812">Transmembrane</keyword>
<evidence type="ECO:0000256" key="1">
    <source>
        <dbReference type="SAM" id="Phobius"/>
    </source>
</evidence>
<evidence type="ECO:0000313" key="2">
    <source>
        <dbReference type="EMBL" id="EGG42674.1"/>
    </source>
</evidence>
<dbReference type="AlphaFoldDB" id="F3KJ31"/>
<comment type="caution">
    <text evidence="2">The sequence shown here is derived from an EMBL/GenBank/DDBJ whole genome shotgun (WGS) entry which is preliminary data.</text>
</comment>
<keyword evidence="2" id="KW-0282">Flagellum</keyword>
<name>F3KJ31_9ARCH</name>
<dbReference type="Pfam" id="PF01917">
    <property type="entry name" value="Flagellin_arch-type"/>
    <property type="match status" value="1"/>
</dbReference>
<accession>F3KJ31</accession>
<dbReference type="HOGENOM" id="CLU_108339_0_0_2"/>
<dbReference type="EMBL" id="AEGP01000026">
    <property type="protein sequence ID" value="EGG42674.1"/>
    <property type="molecule type" value="Genomic_DNA"/>
</dbReference>
<organism evidence="2">
    <name type="scientific">Candidatus Nitrosarchaeum limnium SFB1</name>
    <dbReference type="NCBI Taxonomy" id="886738"/>
    <lineage>
        <taxon>Archaea</taxon>
        <taxon>Nitrososphaerota</taxon>
        <taxon>Nitrososphaeria</taxon>
        <taxon>Nitrosopumilales</taxon>
        <taxon>Nitrosopumilaceae</taxon>
        <taxon>Nitrosarchaeum</taxon>
    </lineage>
</organism>
<keyword evidence="2" id="KW-0969">Cilium</keyword>
<keyword evidence="2" id="KW-0966">Cell projection</keyword>
<dbReference type="Proteomes" id="UP000004348">
    <property type="component" value="Chromosome"/>
</dbReference>
<gene>
    <name evidence="2" type="ORF">Nlim_0486</name>
</gene>
<dbReference type="GO" id="GO:0005198">
    <property type="term" value="F:structural molecule activity"/>
    <property type="evidence" value="ECO:0007669"/>
    <property type="project" value="InterPro"/>
</dbReference>
<proteinExistence type="predicted"/>
<sequence>MASGILSEGVLIIASVIVAGIITGIVISKVGTFESTITATTEAQKDKLLNKFEIIHVNKINSTSVDIWVKNTGLSPIQNLNLMDLYFGQINSIQMIGYNDTSTPRWVFGDGTTTNSDWAQGNTIKITLQDSSSLTPSASYLIQIILSNGVTDDHIFSVS</sequence>
<protein>
    <submittedName>
        <fullName evidence="2">Archaeal flagellin</fullName>
    </submittedName>
</protein>
<keyword evidence="1" id="KW-0472">Membrane</keyword>
<dbReference type="STRING" id="886738.Nlim_0486"/>
<reference evidence="2" key="1">
    <citation type="journal article" date="2011" name="PLoS ONE">
        <title>Genome of a low-salinity ammonia-oxidizing archaeon determined by single-cell and metagenomic analysis.</title>
        <authorList>
            <person name="Blainey P.C."/>
            <person name="Mosier A.C."/>
            <person name="Potanina A."/>
            <person name="Francis C.A."/>
            <person name="Quake S.R."/>
        </authorList>
    </citation>
    <scope>NUCLEOTIDE SEQUENCE [LARGE SCALE GENOMIC DNA]</scope>
    <source>
        <strain evidence="2">SFB1</strain>
    </source>
</reference>
<dbReference type="InterPro" id="IPR002774">
    <property type="entry name" value="Flagellin_arc-type"/>
</dbReference>
<keyword evidence="1" id="KW-1133">Transmembrane helix</keyword>
<dbReference type="GO" id="GO:0097588">
    <property type="term" value="P:archaeal or bacterial-type flagellum-dependent cell motility"/>
    <property type="evidence" value="ECO:0007669"/>
    <property type="project" value="InterPro"/>
</dbReference>
<feature type="transmembrane region" description="Helical" evidence="1">
    <location>
        <begin position="6"/>
        <end position="27"/>
    </location>
</feature>